<keyword evidence="3 8" id="KW-0378">Hydrolase</keyword>
<evidence type="ECO:0000256" key="4">
    <source>
        <dbReference type="ARBA" id="ARBA00024201"/>
    </source>
</evidence>
<dbReference type="PANTHER" id="PTHR48098:SF3">
    <property type="entry name" value="IRON(III) ENTEROBACTIN ESTERASE"/>
    <property type="match status" value="1"/>
</dbReference>
<evidence type="ECO:0000256" key="3">
    <source>
        <dbReference type="ARBA" id="ARBA00022801"/>
    </source>
</evidence>
<evidence type="ECO:0000256" key="5">
    <source>
        <dbReference type="SAM" id="MobiDB-lite"/>
    </source>
</evidence>
<dbReference type="NCBIfam" id="NF007758">
    <property type="entry name" value="PRK10439.1"/>
    <property type="match status" value="1"/>
</dbReference>
<proteinExistence type="inferred from homology"/>
<dbReference type="EMBL" id="JBHUIJ010000013">
    <property type="protein sequence ID" value="MFD2237924.1"/>
    <property type="molecule type" value="Genomic_DNA"/>
</dbReference>
<dbReference type="InterPro" id="IPR013783">
    <property type="entry name" value="Ig-like_fold"/>
</dbReference>
<keyword evidence="9" id="KW-1185">Reference proteome</keyword>
<reference evidence="9" key="1">
    <citation type="journal article" date="2019" name="Int. J. Syst. Evol. Microbiol.">
        <title>The Global Catalogue of Microorganisms (GCM) 10K type strain sequencing project: providing services to taxonomists for standard genome sequencing and annotation.</title>
        <authorList>
            <consortium name="The Broad Institute Genomics Platform"/>
            <consortium name="The Broad Institute Genome Sequencing Center for Infectious Disease"/>
            <person name="Wu L."/>
            <person name="Ma J."/>
        </authorList>
    </citation>
    <scope>NUCLEOTIDE SEQUENCE [LARGE SCALE GENOMIC DNA]</scope>
    <source>
        <strain evidence="9">ZS-35-S2</strain>
    </source>
</reference>
<organism evidence="8 9">
    <name type="scientific">Aureimonas populi</name>
    <dbReference type="NCBI Taxonomy" id="1701758"/>
    <lineage>
        <taxon>Bacteria</taxon>
        <taxon>Pseudomonadati</taxon>
        <taxon>Pseudomonadota</taxon>
        <taxon>Alphaproteobacteria</taxon>
        <taxon>Hyphomicrobiales</taxon>
        <taxon>Aurantimonadaceae</taxon>
        <taxon>Aureimonas</taxon>
    </lineage>
</organism>
<dbReference type="SUPFAM" id="SSF81296">
    <property type="entry name" value="E set domains"/>
    <property type="match status" value="1"/>
</dbReference>
<dbReference type="EC" id="3.1.1.-" evidence="8"/>
<name>A0ABW5CKV2_9HYPH</name>
<dbReference type="InterPro" id="IPR029058">
    <property type="entry name" value="AB_hydrolase_fold"/>
</dbReference>
<comment type="caution">
    <text evidence="8">The sequence shown here is derived from an EMBL/GenBank/DDBJ whole genome shotgun (WGS) entry which is preliminary data.</text>
</comment>
<dbReference type="RefSeq" id="WP_209739391.1">
    <property type="nucleotide sequence ID" value="NZ_CP072611.1"/>
</dbReference>
<dbReference type="Gene3D" id="2.60.40.10">
    <property type="entry name" value="Immunoglobulins"/>
    <property type="match status" value="1"/>
</dbReference>
<evidence type="ECO:0000256" key="2">
    <source>
        <dbReference type="ARBA" id="ARBA00022490"/>
    </source>
</evidence>
<accession>A0ABW5CKV2</accession>
<evidence type="ECO:0000313" key="8">
    <source>
        <dbReference type="EMBL" id="MFD2237924.1"/>
    </source>
</evidence>
<protein>
    <submittedName>
        <fullName evidence="8">Enterochelin esterase</fullName>
        <ecNumber evidence="8">3.1.1.-</ecNumber>
    </submittedName>
</protein>
<keyword evidence="6" id="KW-0732">Signal</keyword>
<comment type="similarity">
    <text evidence="4">Belongs to the Fes family.</text>
</comment>
<evidence type="ECO:0000256" key="1">
    <source>
        <dbReference type="ARBA" id="ARBA00004496"/>
    </source>
</evidence>
<evidence type="ECO:0000256" key="6">
    <source>
        <dbReference type="SAM" id="SignalP"/>
    </source>
</evidence>
<keyword evidence="2" id="KW-0963">Cytoplasm</keyword>
<feature type="region of interest" description="Disordered" evidence="5">
    <location>
        <begin position="274"/>
        <end position="295"/>
    </location>
</feature>
<dbReference type="Gene3D" id="3.40.50.1820">
    <property type="entry name" value="alpha/beta hydrolase"/>
    <property type="match status" value="1"/>
</dbReference>
<feature type="domain" description="Enterochelin esterase N-terminal" evidence="7">
    <location>
        <begin position="177"/>
        <end position="281"/>
    </location>
</feature>
<dbReference type="InterPro" id="IPR000801">
    <property type="entry name" value="Esterase-like"/>
</dbReference>
<dbReference type="InterPro" id="IPR014756">
    <property type="entry name" value="Ig_E-set"/>
</dbReference>
<dbReference type="SUPFAM" id="SSF53474">
    <property type="entry name" value="alpha/beta-Hydrolases"/>
    <property type="match status" value="1"/>
</dbReference>
<dbReference type="GO" id="GO:0016787">
    <property type="term" value="F:hydrolase activity"/>
    <property type="evidence" value="ECO:0007669"/>
    <property type="project" value="UniProtKB-KW"/>
</dbReference>
<gene>
    <name evidence="8" type="primary">fes</name>
    <name evidence="8" type="ORF">ACFSKQ_10690</name>
</gene>
<comment type="subcellular location">
    <subcellularLocation>
        <location evidence="1">Cytoplasm</location>
    </subcellularLocation>
</comment>
<dbReference type="InterPro" id="IPR050583">
    <property type="entry name" value="Mycobacterial_A85_antigen"/>
</dbReference>
<evidence type="ECO:0000259" key="7">
    <source>
        <dbReference type="Pfam" id="PF11806"/>
    </source>
</evidence>
<evidence type="ECO:0000313" key="9">
    <source>
        <dbReference type="Proteomes" id="UP001597371"/>
    </source>
</evidence>
<dbReference type="PANTHER" id="PTHR48098">
    <property type="entry name" value="ENTEROCHELIN ESTERASE-RELATED"/>
    <property type="match status" value="1"/>
</dbReference>
<feature type="signal peptide" evidence="6">
    <location>
        <begin position="1"/>
        <end position="21"/>
    </location>
</feature>
<dbReference type="InterPro" id="IPR021764">
    <property type="entry name" value="Enterochelin_esterase_N"/>
</dbReference>
<dbReference type="Proteomes" id="UP001597371">
    <property type="component" value="Unassembled WGS sequence"/>
</dbReference>
<dbReference type="Pfam" id="PF00756">
    <property type="entry name" value="Esterase"/>
    <property type="match status" value="1"/>
</dbReference>
<sequence length="536" mass="56657">MRLLAAFLAFLAVADPLAASAQTLDGIGGGSASFGAMAEGQTRRLTLAARPGDYLRGRIVAEGGPFALDLLDAQGRHLRRLAAGVSVSGAFHFVAQAESLTLETTASGEGEMSIVLDPAIVADGEPRDADEPAFLSPTLAALSDAIAAGEGTGAFWQRIGREGAPLIERGSQGDAIVTFLARGAERNVRLFGGPDGNHTELKRLGASDVWYASFSLPATTRLAYRIAPDVPTFEGTARERRVAILATAQADPLNPRRWPAEAPDAFNQHSMLELPDAPEQPGFQEGAQPQGRSTRLAAPSAHLGNEREITLYRPAGFDPAHPRAGLLILFDGLEYQTRVPAPAILDALIAEKRIAPMAVVFVPSVSPQWRARELPGNPDFASFLADELLPLVKAELEFDVPAARTILAGSSYGGLAAVTAALAEPQAFGNALSLSGSFWWHPEGTPAEEAVYVASRIAGAPRADIRFHLSAGLFETGRPGVTGILETSRHVRDVAAAKGYRVTYREYAGGHDYAVWRGALADGLIALTAPEGADPW</sequence>
<feature type="chain" id="PRO_5045536983" evidence="6">
    <location>
        <begin position="22"/>
        <end position="536"/>
    </location>
</feature>
<dbReference type="Pfam" id="PF11806">
    <property type="entry name" value="Enterochelin_N"/>
    <property type="match status" value="1"/>
</dbReference>